<evidence type="ECO:0000313" key="6">
    <source>
        <dbReference type="EnsemblMetazoa" id="tetur09g06829.1"/>
    </source>
</evidence>
<dbReference type="HOGENOM" id="CLU_004969_1_0_1"/>
<evidence type="ECO:0000256" key="1">
    <source>
        <dbReference type="ARBA" id="ARBA00010171"/>
    </source>
</evidence>
<evidence type="ECO:0000259" key="5">
    <source>
        <dbReference type="Pfam" id="PF02463"/>
    </source>
</evidence>
<protein>
    <recommendedName>
        <fullName evidence="2">Structural maintenance of chromosomes protein 5</fullName>
    </recommendedName>
</protein>
<sequence>MGLLCLNLALSAHAPLGFGLLVYPGNHLVLLNTSRLRRSNQVDQELNDDAPDENVDGPFSRGSIIRIRLKNFMTYKSVELHAGPYLNMVLGPNGTGKSALVCAIIVGLGGDPSATGRSGQLNEYIRFGCPYAQTEIELFNPSGDNYVIKRKISTSGDGKSKSDWLLNKVPKKLSEIKELISSLNIRVSNLCQFLPQEKVVEFARMNPVQLLENTQKAAGDENMFTTHEKLIKYSDKIKELRKKKANLDQQLATDQHLTDRLIEAVERVREKEQYAEKLSWLQKKKPWLEFEQVRQEYVEAKANLERRVKEYEKSRSQNKPLEEKVDKEISAINKAIAEPKASLEELKPPLHLVPTHKKGGNKLSHKNNEAHLLQERLDASADENYASRIEEIEHEITEKHTSLKQLTISKDKMVQEIEKMKERYRQLRSERDQIINVEVRRRELLKRTDPKVWDAAEWLRRNREKFSRMIYEPMMTQINVKCAEWICYVEATIPRRDLVAFVCEDIEDLKKFTTMLKRDNLNVNVVQAPGADDVNMDPKLPMDDLSPYGFKHYIKDLFDAPDAITRYLCKNYNLHNVPVGDEDVDSNRFLRENSQIQRFFCGNTSHSWTVSRYDREKVISTDRLRDPSLLVMIVDNVRKRQIEERMEAIQSKGKALESEKASMEEKIEHLRSQMYSLPKDELDKSNKKFENYETDIERLKEIRDEARREAKKKQKDAQLAINCNEAELPKDVKNRFKKLPDTLPEVEEEMRRLALRMSSMEELCDESVLNDYNQQTDLIKRRKREIDLVSADLRLIESDVAAFKGRWIPAIQELIGRIDKNFSKFMSRLEYAGDVSLSHGDDPEDFSTYGISIKVRYRDNETLKELSAFHQSGGERSVATMIYMIALQELTKVPFRIVDEINQGMDDTNERRVFDLIVETASTNSSQYFLFSPKLLPKLTYTDRMHIHVIFNGPKFSVDWNRCKAQIAA</sequence>
<keyword evidence="3 4" id="KW-0175">Coiled coil</keyword>
<feature type="domain" description="RecF/RecN/SMC N-terminal" evidence="5">
    <location>
        <begin position="64"/>
        <end position="932"/>
    </location>
</feature>
<dbReference type="STRING" id="32264.T1KEJ5"/>
<dbReference type="EMBL" id="CAEY01001998">
    <property type="status" value="NOT_ANNOTATED_CDS"/>
    <property type="molecule type" value="Genomic_DNA"/>
</dbReference>
<dbReference type="eggNOG" id="KOG0979">
    <property type="taxonomic scope" value="Eukaryota"/>
</dbReference>
<dbReference type="SUPFAM" id="SSF52540">
    <property type="entry name" value="P-loop containing nucleoside triphosphate hydrolases"/>
    <property type="match status" value="2"/>
</dbReference>
<comment type="similarity">
    <text evidence="1">Belongs to the SMC family. SMC5 subfamily.</text>
</comment>
<dbReference type="EnsemblMetazoa" id="tetur09g06829.1">
    <property type="protein sequence ID" value="tetur09g06829.1"/>
    <property type="gene ID" value="tetur09g06829"/>
</dbReference>
<evidence type="ECO:0000256" key="3">
    <source>
        <dbReference type="ARBA" id="ARBA00023054"/>
    </source>
</evidence>
<accession>T1KEJ5</accession>
<evidence type="ECO:0000256" key="2">
    <source>
        <dbReference type="ARBA" id="ARBA00018687"/>
    </source>
</evidence>
<dbReference type="Gene3D" id="3.40.50.300">
    <property type="entry name" value="P-loop containing nucleotide triphosphate hydrolases"/>
    <property type="match status" value="2"/>
</dbReference>
<keyword evidence="7" id="KW-1185">Reference proteome</keyword>
<feature type="coiled-coil region" evidence="4">
    <location>
        <begin position="639"/>
        <end position="716"/>
    </location>
</feature>
<feature type="coiled-coil region" evidence="4">
    <location>
        <begin position="403"/>
        <end position="437"/>
    </location>
</feature>
<dbReference type="InterPro" id="IPR003395">
    <property type="entry name" value="RecF/RecN/SMC_N"/>
</dbReference>
<dbReference type="GO" id="GO:0000724">
    <property type="term" value="P:double-strand break repair via homologous recombination"/>
    <property type="evidence" value="ECO:0007669"/>
    <property type="project" value="TreeGrafter"/>
</dbReference>
<evidence type="ECO:0000313" key="7">
    <source>
        <dbReference type="Proteomes" id="UP000015104"/>
    </source>
</evidence>
<dbReference type="PANTHER" id="PTHR45916">
    <property type="entry name" value="STRUCTURAL MAINTENANCE OF CHROMOSOMES PROTEIN 5"/>
    <property type="match status" value="1"/>
</dbReference>
<dbReference type="Pfam" id="PF02463">
    <property type="entry name" value="SMC_N"/>
    <property type="match status" value="1"/>
</dbReference>
<dbReference type="GO" id="GO:0030915">
    <property type="term" value="C:Smc5-Smc6 complex"/>
    <property type="evidence" value="ECO:0007669"/>
    <property type="project" value="TreeGrafter"/>
</dbReference>
<dbReference type="EMBL" id="CAEY01001997">
    <property type="status" value="NOT_ANNOTATED_CDS"/>
    <property type="molecule type" value="Genomic_DNA"/>
</dbReference>
<name>T1KEJ5_TETUR</name>
<dbReference type="InterPro" id="IPR027417">
    <property type="entry name" value="P-loop_NTPase"/>
</dbReference>
<dbReference type="PANTHER" id="PTHR45916:SF1">
    <property type="entry name" value="STRUCTURAL MAINTENANCE OF CHROMOSOMES PROTEIN 5"/>
    <property type="match status" value="1"/>
</dbReference>
<proteinExistence type="inferred from homology"/>
<dbReference type="Proteomes" id="UP000015104">
    <property type="component" value="Unassembled WGS sequence"/>
</dbReference>
<feature type="coiled-coil region" evidence="4">
    <location>
        <begin position="230"/>
        <end position="257"/>
    </location>
</feature>
<evidence type="ECO:0000256" key="4">
    <source>
        <dbReference type="SAM" id="Coils"/>
    </source>
</evidence>
<reference evidence="6" key="2">
    <citation type="submission" date="2015-06" db="UniProtKB">
        <authorList>
            <consortium name="EnsemblMetazoa"/>
        </authorList>
    </citation>
    <scope>IDENTIFICATION</scope>
</reference>
<dbReference type="GO" id="GO:0005634">
    <property type="term" value="C:nucleus"/>
    <property type="evidence" value="ECO:0007669"/>
    <property type="project" value="TreeGrafter"/>
</dbReference>
<dbReference type="AlphaFoldDB" id="T1KEJ5"/>
<reference evidence="7" key="1">
    <citation type="submission" date="2011-08" db="EMBL/GenBank/DDBJ databases">
        <authorList>
            <person name="Rombauts S."/>
        </authorList>
    </citation>
    <scope>NUCLEOTIDE SEQUENCE</scope>
    <source>
        <strain evidence="7">London</strain>
    </source>
</reference>
<organism evidence="6 7">
    <name type="scientific">Tetranychus urticae</name>
    <name type="common">Two-spotted spider mite</name>
    <dbReference type="NCBI Taxonomy" id="32264"/>
    <lineage>
        <taxon>Eukaryota</taxon>
        <taxon>Metazoa</taxon>
        <taxon>Ecdysozoa</taxon>
        <taxon>Arthropoda</taxon>
        <taxon>Chelicerata</taxon>
        <taxon>Arachnida</taxon>
        <taxon>Acari</taxon>
        <taxon>Acariformes</taxon>
        <taxon>Trombidiformes</taxon>
        <taxon>Prostigmata</taxon>
        <taxon>Eleutherengona</taxon>
        <taxon>Raphignathae</taxon>
        <taxon>Tetranychoidea</taxon>
        <taxon>Tetranychidae</taxon>
        <taxon>Tetranychus</taxon>
    </lineage>
</organism>
<dbReference type="GO" id="GO:0003697">
    <property type="term" value="F:single-stranded DNA binding"/>
    <property type="evidence" value="ECO:0007669"/>
    <property type="project" value="TreeGrafter"/>
</dbReference>